<feature type="transmembrane region" description="Helical" evidence="2">
    <location>
        <begin position="230"/>
        <end position="255"/>
    </location>
</feature>
<comment type="caution">
    <text evidence="3">The sequence shown here is derived from an EMBL/GenBank/DDBJ whole genome shotgun (WGS) entry which is preliminary data.</text>
</comment>
<keyword evidence="2" id="KW-0812">Transmembrane</keyword>
<feature type="region of interest" description="Disordered" evidence="1">
    <location>
        <begin position="190"/>
        <end position="226"/>
    </location>
</feature>
<protein>
    <recommendedName>
        <fullName evidence="5">LPXTG-domain-containing protein</fullName>
    </recommendedName>
</protein>
<evidence type="ECO:0000256" key="1">
    <source>
        <dbReference type="SAM" id="MobiDB-lite"/>
    </source>
</evidence>
<dbReference type="EMBL" id="MAVT02002610">
    <property type="protein sequence ID" value="POS69147.1"/>
    <property type="molecule type" value="Genomic_DNA"/>
</dbReference>
<keyword evidence="2" id="KW-0472">Membrane</keyword>
<dbReference type="Proteomes" id="UP000094444">
    <property type="component" value="Unassembled WGS sequence"/>
</dbReference>
<proteinExistence type="predicted"/>
<dbReference type="AlphaFoldDB" id="A0A2P5HFX1"/>
<evidence type="ECO:0000313" key="4">
    <source>
        <dbReference type="Proteomes" id="UP000094444"/>
    </source>
</evidence>
<dbReference type="OrthoDB" id="4497263at2759"/>
<dbReference type="InParanoid" id="A0A2P5HFX1"/>
<accession>A0A2P5HFX1</accession>
<name>A0A2P5HFX1_DIAHE</name>
<gene>
    <name evidence="3" type="ORF">DHEL01_v212460</name>
</gene>
<keyword evidence="4" id="KW-1185">Reference proteome</keyword>
<evidence type="ECO:0000313" key="3">
    <source>
        <dbReference type="EMBL" id="POS69147.1"/>
    </source>
</evidence>
<sequence>MASATPFLTTVNGATTAYVPLATAWPSAGPECAEGLYHQIGGNFMGWDPWYMYDVDTRLSTCWPPEASTWWTQAALPTTVLGPVFTCPEAYYEVYTSTLDSHTTQTLCCPSHYRLHVANFARPAFPSQCTSTLTAQQSLTWQDQFRISETDGSTWSLTPKSTVVPQGSTFTVYGWPVNGLNVVASSTASATSATGTGSSTVFETDAGSTSASIPDSSAAASSGSNSSSNLGVIIGATVGIVVGILLLVVGAFVLWRKRRARKGRGRQPARTQTMEDYRAVAMGQKTPTTLASELPVINYPTELNSLRNVQELPH</sequence>
<organism evidence="3 4">
    <name type="scientific">Diaporthe helianthi</name>
    <dbReference type="NCBI Taxonomy" id="158607"/>
    <lineage>
        <taxon>Eukaryota</taxon>
        <taxon>Fungi</taxon>
        <taxon>Dikarya</taxon>
        <taxon>Ascomycota</taxon>
        <taxon>Pezizomycotina</taxon>
        <taxon>Sordariomycetes</taxon>
        <taxon>Sordariomycetidae</taxon>
        <taxon>Diaporthales</taxon>
        <taxon>Diaporthaceae</taxon>
        <taxon>Diaporthe</taxon>
    </lineage>
</organism>
<evidence type="ECO:0000256" key="2">
    <source>
        <dbReference type="SAM" id="Phobius"/>
    </source>
</evidence>
<dbReference type="STRING" id="158607.A0A2P5HFX1"/>
<keyword evidence="2" id="KW-1133">Transmembrane helix</keyword>
<evidence type="ECO:0008006" key="5">
    <source>
        <dbReference type="Google" id="ProtNLM"/>
    </source>
</evidence>
<reference evidence="3" key="1">
    <citation type="submission" date="2017-09" db="EMBL/GenBank/DDBJ databases">
        <title>Polyketide synthases of a Diaporthe helianthi virulent isolate.</title>
        <authorList>
            <person name="Baroncelli R."/>
        </authorList>
    </citation>
    <scope>NUCLEOTIDE SEQUENCE [LARGE SCALE GENOMIC DNA]</scope>
    <source>
        <strain evidence="3">7/96</strain>
    </source>
</reference>